<dbReference type="EMBL" id="FMZV01000004">
    <property type="protein sequence ID" value="SDC91894.1"/>
    <property type="molecule type" value="Genomic_DNA"/>
</dbReference>
<proteinExistence type="predicted"/>
<accession>A0A1G6QJ05</accession>
<dbReference type="Pfam" id="PF19834">
    <property type="entry name" value="DUF6314"/>
    <property type="match status" value="1"/>
</dbReference>
<evidence type="ECO:0000259" key="1">
    <source>
        <dbReference type="Pfam" id="PF19834"/>
    </source>
</evidence>
<gene>
    <name evidence="2" type="ORF">SAMN04488239_104131</name>
</gene>
<evidence type="ECO:0000313" key="3">
    <source>
        <dbReference type="Proteomes" id="UP000199628"/>
    </source>
</evidence>
<dbReference type="Proteomes" id="UP000199628">
    <property type="component" value="Unassembled WGS sequence"/>
</dbReference>
<keyword evidence="3" id="KW-1185">Reference proteome</keyword>
<sequence>MNGPERIEDFEGDWHLTRAIDDRLAGQVLRAEGVATLRRGDGQFVYDEEVALHIPGQQTLRGTRRYLWRPAPGRIAIHFEDGRFFHNLTLGQSASEDHHDCAPDSYDAAYDFARWPCWSVRWSVSGPRKSYEMRTEFSPR</sequence>
<protein>
    <recommendedName>
        <fullName evidence="1">DUF6314 domain-containing protein</fullName>
    </recommendedName>
</protein>
<reference evidence="3" key="1">
    <citation type="submission" date="2016-10" db="EMBL/GenBank/DDBJ databases">
        <authorList>
            <person name="Varghese N."/>
            <person name="Submissions S."/>
        </authorList>
    </citation>
    <scope>NUCLEOTIDE SEQUENCE [LARGE SCALE GENOMIC DNA]</scope>
    <source>
        <strain evidence="3">CGMCC 1.9108</strain>
    </source>
</reference>
<dbReference type="OrthoDB" id="7351979at2"/>
<dbReference type="InterPro" id="IPR045632">
    <property type="entry name" value="DUF6314"/>
</dbReference>
<dbReference type="AlphaFoldDB" id="A0A1G6QJ05"/>
<dbReference type="RefSeq" id="WP_093029325.1">
    <property type="nucleotide sequence ID" value="NZ_FMZV01000004.1"/>
</dbReference>
<organism evidence="2 3">
    <name type="scientific">Ruegeria marina</name>
    <dbReference type="NCBI Taxonomy" id="639004"/>
    <lineage>
        <taxon>Bacteria</taxon>
        <taxon>Pseudomonadati</taxon>
        <taxon>Pseudomonadota</taxon>
        <taxon>Alphaproteobacteria</taxon>
        <taxon>Rhodobacterales</taxon>
        <taxon>Roseobacteraceae</taxon>
        <taxon>Ruegeria</taxon>
    </lineage>
</organism>
<dbReference type="STRING" id="639004.SAMN04488239_104131"/>
<feature type="domain" description="DUF6314" evidence="1">
    <location>
        <begin position="10"/>
        <end position="138"/>
    </location>
</feature>
<name>A0A1G6QJ05_9RHOB</name>
<evidence type="ECO:0000313" key="2">
    <source>
        <dbReference type="EMBL" id="SDC91894.1"/>
    </source>
</evidence>